<comment type="caution">
    <text evidence="8">The sequence shown here is derived from an EMBL/GenBank/DDBJ whole genome shotgun (WGS) entry which is preliminary data.</text>
</comment>
<dbReference type="Pfam" id="PF07886">
    <property type="entry name" value="BA14K"/>
    <property type="match status" value="1"/>
</dbReference>
<evidence type="ECO:0000256" key="1">
    <source>
        <dbReference type="ARBA" id="ARBA00004167"/>
    </source>
</evidence>
<dbReference type="OrthoDB" id="8117189at2"/>
<evidence type="ECO:0000313" key="8">
    <source>
        <dbReference type="EMBL" id="KEQ03308.1"/>
    </source>
</evidence>
<dbReference type="GO" id="GO:0016020">
    <property type="term" value="C:membrane"/>
    <property type="evidence" value="ECO:0007669"/>
    <property type="project" value="UniProtKB-SubCell"/>
</dbReference>
<protein>
    <recommendedName>
        <fullName evidence="3">Lectin-like protein BA14k</fullName>
    </recommendedName>
</protein>
<proteinExistence type="inferred from homology"/>
<evidence type="ECO:0000256" key="7">
    <source>
        <dbReference type="SAM" id="SignalP"/>
    </source>
</evidence>
<evidence type="ECO:0000256" key="3">
    <source>
        <dbReference type="ARBA" id="ARBA00020552"/>
    </source>
</evidence>
<keyword evidence="7" id="KW-0732">Signal</keyword>
<feature type="chain" id="PRO_5037481693" description="Lectin-like protein BA14k" evidence="7">
    <location>
        <begin position="24"/>
        <end position="134"/>
    </location>
</feature>
<reference evidence="8 9" key="1">
    <citation type="submission" date="2014-06" db="EMBL/GenBank/DDBJ databases">
        <title>Rhizobium pelagicum/R2-400B4.</title>
        <authorList>
            <person name="Kimes N.E."/>
            <person name="Lopez-Perez M."/>
        </authorList>
    </citation>
    <scope>NUCLEOTIDE SEQUENCE [LARGE SCALE GENOMIC DNA]</scope>
    <source>
        <strain evidence="8 9">R2-400B4</strain>
    </source>
</reference>
<evidence type="ECO:0000256" key="6">
    <source>
        <dbReference type="ARBA" id="ARBA00025321"/>
    </source>
</evidence>
<evidence type="ECO:0000256" key="2">
    <source>
        <dbReference type="ARBA" id="ARBA00010270"/>
    </source>
</evidence>
<evidence type="ECO:0000313" key="9">
    <source>
        <dbReference type="Proteomes" id="UP000052167"/>
    </source>
</evidence>
<dbReference type="Proteomes" id="UP000052167">
    <property type="component" value="Unassembled WGS sequence"/>
</dbReference>
<comment type="subcellular location">
    <subcellularLocation>
        <location evidence="1">Membrane</location>
        <topology evidence="1">Single-pass membrane protein</topology>
    </subcellularLocation>
</comment>
<dbReference type="AlphaFoldDB" id="A0A922NWH8"/>
<keyword evidence="9" id="KW-1185">Reference proteome</keyword>
<keyword evidence="5" id="KW-0430">Lectin</keyword>
<comment type="function">
    <text evidence="6">Has immunoglobulin-binding and hemagglutination properties, and can bind to mannose. Essential for virulence. May be involved in LPS biosynthesis or polysaccharide transport.</text>
</comment>
<keyword evidence="4" id="KW-1003">Cell membrane</keyword>
<dbReference type="RefSeq" id="WP_037165345.1">
    <property type="nucleotide sequence ID" value="NZ_CAJXID010000049.1"/>
</dbReference>
<dbReference type="InterPro" id="IPR012413">
    <property type="entry name" value="BA14K"/>
</dbReference>
<evidence type="ECO:0000256" key="4">
    <source>
        <dbReference type="ARBA" id="ARBA00022475"/>
    </source>
</evidence>
<gene>
    <name evidence="8" type="ORF">GV68_17405</name>
</gene>
<comment type="similarity">
    <text evidence="2">Belongs to the BA14k family.</text>
</comment>
<evidence type="ECO:0000256" key="5">
    <source>
        <dbReference type="ARBA" id="ARBA00022734"/>
    </source>
</evidence>
<sequence>MKKLAVILISMVTAFTGVAPAQAFPSVSVPKVEATKIQEVGHRGHGWRGHRGYRQRHYGHRRYRHHRGNAGAIIGGLAAGAIIGGAIAAQQQPRYYRGGNAHVNWCHSRYRSYRAYDNTFQPYHGPRRQCRSPY</sequence>
<dbReference type="GO" id="GO:0030246">
    <property type="term" value="F:carbohydrate binding"/>
    <property type="evidence" value="ECO:0007669"/>
    <property type="project" value="UniProtKB-KW"/>
</dbReference>
<keyword evidence="4" id="KW-0472">Membrane</keyword>
<feature type="signal peptide" evidence="7">
    <location>
        <begin position="1"/>
        <end position="23"/>
    </location>
</feature>
<accession>A0A922NWH8</accession>
<organism evidence="8 9">
    <name type="scientific">Pseudorhizobium pelagicum</name>
    <dbReference type="NCBI Taxonomy" id="1509405"/>
    <lineage>
        <taxon>Bacteria</taxon>
        <taxon>Pseudomonadati</taxon>
        <taxon>Pseudomonadota</taxon>
        <taxon>Alphaproteobacteria</taxon>
        <taxon>Hyphomicrobiales</taxon>
        <taxon>Rhizobiaceae</taxon>
        <taxon>Rhizobium/Agrobacterium group</taxon>
        <taxon>Pseudorhizobium</taxon>
    </lineage>
</organism>
<name>A0A922NWH8_9HYPH</name>
<dbReference type="EMBL" id="JOKJ01000035">
    <property type="protein sequence ID" value="KEQ03308.1"/>
    <property type="molecule type" value="Genomic_DNA"/>
</dbReference>